<name>A0A9Q8P3C9_PASFU</name>
<protein>
    <submittedName>
        <fullName evidence="1">Uncharacterized protein</fullName>
    </submittedName>
</protein>
<dbReference type="EMBL" id="CP090163">
    <property type="protein sequence ID" value="UJO11895.1"/>
    <property type="molecule type" value="Genomic_DNA"/>
</dbReference>
<gene>
    <name evidence="1" type="ORF">CLAFUR5_01840</name>
</gene>
<accession>A0A9Q8P3C9</accession>
<sequence length="89" mass="9607">MSHYPSRCSAGAYLFFASCYHSLASAISKKCWAATTGPKSEVDLFGHEVESGDNLGFNSDEGSFVTFIKEECGKHETTPATAHMSDALH</sequence>
<organism evidence="1 2">
    <name type="scientific">Passalora fulva</name>
    <name type="common">Tomato leaf mold</name>
    <name type="synonym">Cladosporium fulvum</name>
    <dbReference type="NCBI Taxonomy" id="5499"/>
    <lineage>
        <taxon>Eukaryota</taxon>
        <taxon>Fungi</taxon>
        <taxon>Dikarya</taxon>
        <taxon>Ascomycota</taxon>
        <taxon>Pezizomycotina</taxon>
        <taxon>Dothideomycetes</taxon>
        <taxon>Dothideomycetidae</taxon>
        <taxon>Mycosphaerellales</taxon>
        <taxon>Mycosphaerellaceae</taxon>
        <taxon>Fulvia</taxon>
    </lineage>
</organism>
<dbReference type="AlphaFoldDB" id="A0A9Q8P3C9"/>
<dbReference type="RefSeq" id="XP_047756261.1">
    <property type="nucleotide sequence ID" value="XM_047900988.1"/>
</dbReference>
<keyword evidence="2" id="KW-1185">Reference proteome</keyword>
<reference evidence="1" key="2">
    <citation type="journal article" date="2022" name="Microb. Genom.">
        <title>A chromosome-scale genome assembly of the tomato pathogen Cladosporium fulvum reveals a compartmentalized genome architecture and the presence of a dispensable chromosome.</title>
        <authorList>
            <person name="Zaccaron A.Z."/>
            <person name="Chen L.H."/>
            <person name="Samaras A."/>
            <person name="Stergiopoulos I."/>
        </authorList>
    </citation>
    <scope>NUCLEOTIDE SEQUENCE</scope>
    <source>
        <strain evidence="1">Race5_Kim</strain>
    </source>
</reference>
<proteinExistence type="predicted"/>
<dbReference type="Proteomes" id="UP000756132">
    <property type="component" value="Chromosome 1"/>
</dbReference>
<dbReference type="KEGG" id="ffu:CLAFUR5_01840"/>
<dbReference type="GeneID" id="71981718"/>
<evidence type="ECO:0000313" key="2">
    <source>
        <dbReference type="Proteomes" id="UP000756132"/>
    </source>
</evidence>
<dbReference type="PROSITE" id="PS51257">
    <property type="entry name" value="PROKAR_LIPOPROTEIN"/>
    <property type="match status" value="1"/>
</dbReference>
<reference evidence="1" key="1">
    <citation type="submission" date="2021-12" db="EMBL/GenBank/DDBJ databases">
        <authorList>
            <person name="Zaccaron A."/>
            <person name="Stergiopoulos I."/>
        </authorList>
    </citation>
    <scope>NUCLEOTIDE SEQUENCE</scope>
    <source>
        <strain evidence="1">Race5_Kim</strain>
    </source>
</reference>
<evidence type="ECO:0000313" key="1">
    <source>
        <dbReference type="EMBL" id="UJO11895.1"/>
    </source>
</evidence>